<dbReference type="PANTHER" id="PTHR43236">
    <property type="entry name" value="ANTITOXIN HIGA1"/>
    <property type="match status" value="1"/>
</dbReference>
<dbReference type="InterPro" id="IPR052345">
    <property type="entry name" value="Rad_response_metalloprotease"/>
</dbReference>
<reference evidence="3" key="1">
    <citation type="submission" date="2014-04" db="EMBL/GenBank/DDBJ databases">
        <title>Complete genome sequence of Staphylococcus aureus bacteriophage SA97.</title>
        <authorList>
            <person name="Chang Y."/>
            <person name="Ryu S."/>
        </authorList>
    </citation>
    <scope>NUCLEOTIDE SEQUENCE [LARGE SCALE GENOMIC DNA]</scope>
</reference>
<keyword evidence="3" id="KW-1185">Reference proteome</keyword>
<evidence type="ECO:0000259" key="1">
    <source>
        <dbReference type="Pfam" id="PF06114"/>
    </source>
</evidence>
<gene>
    <name evidence="2" type="ORF">SA97_043</name>
</gene>
<accession>A0A0F6N3H6</accession>
<feature type="domain" description="IrrE N-terminal-like" evidence="1">
    <location>
        <begin position="71"/>
        <end position="170"/>
    </location>
</feature>
<reference evidence="2 3" key="2">
    <citation type="journal article" date="2015" name="Viruses">
        <title>Isolation and Genome Characterization of the Virulent Staphylococcus aureus Bacteriophage SA97.</title>
        <authorList>
            <person name="Chang Y."/>
            <person name="Shin H."/>
            <person name="Lee J.H."/>
            <person name="Park C.J."/>
            <person name="Paik S.Y."/>
            <person name="Ryu S."/>
        </authorList>
    </citation>
    <scope>NUCLEOTIDE SEQUENCE [LARGE SCALE GENOMIC DNA]</scope>
</reference>
<dbReference type="RefSeq" id="YP_009218453.1">
    <property type="nucleotide sequence ID" value="NC_029010.1"/>
</dbReference>
<protein>
    <recommendedName>
        <fullName evidence="1">IrrE N-terminal-like domain-containing protein</fullName>
    </recommendedName>
</protein>
<dbReference type="EMBL" id="KJ716334">
    <property type="protein sequence ID" value="AHZ95701.1"/>
    <property type="molecule type" value="Genomic_DNA"/>
</dbReference>
<proteinExistence type="predicted"/>
<dbReference type="SMR" id="A0A0F6N3H6"/>
<name>A0A0F6N3H6_9CAUD</name>
<evidence type="ECO:0000313" key="2">
    <source>
        <dbReference type="EMBL" id="AHZ95701.1"/>
    </source>
</evidence>
<organism evidence="2 3">
    <name type="scientific">Staphylococcus phage SA97</name>
    <dbReference type="NCBI Taxonomy" id="1498171"/>
    <lineage>
        <taxon>Viruses</taxon>
        <taxon>Duplodnaviria</taxon>
        <taxon>Heunggongvirae</taxon>
        <taxon>Uroviricota</taxon>
        <taxon>Caudoviricetes</taxon>
        <taxon>Azeredovirinae</taxon>
        <taxon>Dubowvirus</taxon>
        <taxon>Dubowvirus SA97</taxon>
    </lineage>
</organism>
<dbReference type="InterPro" id="IPR010359">
    <property type="entry name" value="IrrE_HExxH"/>
</dbReference>
<dbReference type="PANTHER" id="PTHR43236:SF1">
    <property type="entry name" value="BLL7220 PROTEIN"/>
    <property type="match status" value="1"/>
</dbReference>
<dbReference type="OrthoDB" id="7200at10239"/>
<sequence>MKLNYEKSFFKSAKAVYEITNGLYNLSFPLDIFEIISKDKRIKLVTFSEFSQNTGTLYFKIPSIFGSEEAFHIRKGDKAIIVYNDLLPMNRLRFTLAHEYGHFIMGHTGVNLNKTFTYKDYYRRIAEEYEANSFASCLLFPLHIRYKYINNFNIEQISYKYQMSFQAIHIAVKVIRRHIHNGLNDYMSNNENYHAENYLSFLEEKMESKSDFINEFKYAYDLTI</sequence>
<dbReference type="Proteomes" id="UP000033809">
    <property type="component" value="Segment"/>
</dbReference>
<dbReference type="GeneID" id="26644612"/>
<evidence type="ECO:0000313" key="3">
    <source>
        <dbReference type="Proteomes" id="UP000033809"/>
    </source>
</evidence>
<dbReference type="Gene3D" id="1.10.10.2910">
    <property type="match status" value="1"/>
</dbReference>
<dbReference type="Pfam" id="PF06114">
    <property type="entry name" value="Peptidase_M78"/>
    <property type="match status" value="1"/>
</dbReference>
<dbReference type="KEGG" id="vg:26644612"/>